<evidence type="ECO:0000313" key="3">
    <source>
        <dbReference type="Proteomes" id="UP000065822"/>
    </source>
</evidence>
<dbReference type="InterPro" id="IPR006379">
    <property type="entry name" value="HAD-SF_hydro_IIB"/>
</dbReference>
<dbReference type="NCBIfam" id="TIGR00099">
    <property type="entry name" value="Cof-subfamily"/>
    <property type="match status" value="1"/>
</dbReference>
<gene>
    <name evidence="2" type="primary">ybjI</name>
    <name evidence="1" type="ORF">AXF12_02660</name>
    <name evidence="2" type="ORF">SAMEA44541418_01210</name>
</gene>
<evidence type="ECO:0000313" key="1">
    <source>
        <dbReference type="EMBL" id="AMD84520.1"/>
    </source>
</evidence>
<keyword evidence="3" id="KW-1185">Reference proteome</keyword>
<dbReference type="AlphaFoldDB" id="A0AAX2GYK6"/>
<sequence length="267" mass="29993">MIKLIVLDIDGTLVNSQKEIPAGFWGLFERLNTKGVQFCIASGRQVQGLQQLFAPIKDQLAFIPDNGASAICRGKELYEDPVDYARFVPIIEVCEAIEGVSVGLCCKRYTYIKTDSEAIFQEYLKYYPAHKRVDNFEGITDTVFKLAICTDRDIRTHLYPHLERFTKDFNVAISGAVWLDVMKKETNKGEAVAQLQKALGIGYEETAVFGDQLNDLEMMGVAAYSFAMKNGAVEVKAAAQYTTEFDNDHEGVVREIERLMREGLFGD</sequence>
<dbReference type="Pfam" id="PF08282">
    <property type="entry name" value="Hydrolase_3"/>
    <property type="match status" value="1"/>
</dbReference>
<reference evidence="1 3" key="1">
    <citation type="submission" date="2016-02" db="EMBL/GenBank/DDBJ databases">
        <authorList>
            <person name="Holder M.E."/>
            <person name="Ajami N.J."/>
            <person name="Petrosino J.F."/>
        </authorList>
    </citation>
    <scope>NUCLEOTIDE SEQUENCE [LARGE SCALE GENOMIC DNA]</scope>
    <source>
        <strain evidence="1 3">CCUG 32990</strain>
    </source>
</reference>
<dbReference type="GO" id="GO:0016791">
    <property type="term" value="F:phosphatase activity"/>
    <property type="evidence" value="ECO:0007669"/>
    <property type="project" value="TreeGrafter"/>
</dbReference>
<name>A0AAX2GYK6_9FLAO</name>
<dbReference type="PANTHER" id="PTHR10000:SF53">
    <property type="entry name" value="5-AMINO-6-(5-PHOSPHO-D-RIBITYLAMINO)URACIL PHOSPHATASE YBJI-RELATED"/>
    <property type="match status" value="1"/>
</dbReference>
<dbReference type="GO" id="GO:0005829">
    <property type="term" value="C:cytosol"/>
    <property type="evidence" value="ECO:0007669"/>
    <property type="project" value="TreeGrafter"/>
</dbReference>
<dbReference type="PROSITE" id="PS01229">
    <property type="entry name" value="COF_2"/>
    <property type="match status" value="1"/>
</dbReference>
<dbReference type="SUPFAM" id="SSF56784">
    <property type="entry name" value="HAD-like"/>
    <property type="match status" value="1"/>
</dbReference>
<dbReference type="RefSeq" id="WP_066428089.1">
    <property type="nucleotide sequence ID" value="NZ_CP014227.1"/>
</dbReference>
<dbReference type="PROSITE" id="PS01228">
    <property type="entry name" value="COF_1"/>
    <property type="match status" value="1"/>
</dbReference>
<dbReference type="GO" id="GO:0000287">
    <property type="term" value="F:magnesium ion binding"/>
    <property type="evidence" value="ECO:0007669"/>
    <property type="project" value="TreeGrafter"/>
</dbReference>
<evidence type="ECO:0000313" key="4">
    <source>
        <dbReference type="Proteomes" id="UP000215539"/>
    </source>
</evidence>
<dbReference type="EC" id="3.1.3.-" evidence="2"/>
<reference evidence="2 4" key="2">
    <citation type="submission" date="2017-06" db="EMBL/GenBank/DDBJ databases">
        <authorList>
            <consortium name="Pathogen Informatics"/>
        </authorList>
    </citation>
    <scope>NUCLEOTIDE SEQUENCE [LARGE SCALE GENOMIC DNA]</scope>
    <source>
        <strain evidence="2 4">NCTC12947</strain>
    </source>
</reference>
<proteinExistence type="predicted"/>
<protein>
    <submittedName>
        <fullName evidence="1">Haloacid dehalogenase</fullName>
    </submittedName>
    <submittedName>
        <fullName evidence="2">Phosphatase YbjI</fullName>
        <ecNumber evidence="2">3.1.3.-</ecNumber>
    </submittedName>
</protein>
<accession>A0AAX2GYK6</accession>
<dbReference type="NCBIfam" id="TIGR01484">
    <property type="entry name" value="HAD-SF-IIB"/>
    <property type="match status" value="1"/>
</dbReference>
<dbReference type="Proteomes" id="UP000215539">
    <property type="component" value="Chromosome 1"/>
</dbReference>
<dbReference type="Gene3D" id="3.30.1240.10">
    <property type="match status" value="1"/>
</dbReference>
<dbReference type="EMBL" id="LT906449">
    <property type="protein sequence ID" value="SNV09684.1"/>
    <property type="molecule type" value="Genomic_DNA"/>
</dbReference>
<dbReference type="Gene3D" id="3.40.50.1000">
    <property type="entry name" value="HAD superfamily/HAD-like"/>
    <property type="match status" value="1"/>
</dbReference>
<dbReference type="InterPro" id="IPR036412">
    <property type="entry name" value="HAD-like_sf"/>
</dbReference>
<dbReference type="PANTHER" id="PTHR10000">
    <property type="entry name" value="PHOSPHOSERINE PHOSPHATASE"/>
    <property type="match status" value="1"/>
</dbReference>
<keyword evidence="2" id="KW-0378">Hydrolase</keyword>
<evidence type="ECO:0000313" key="2">
    <source>
        <dbReference type="EMBL" id="SNV09684.1"/>
    </source>
</evidence>
<dbReference type="InterPro" id="IPR023214">
    <property type="entry name" value="HAD_sf"/>
</dbReference>
<dbReference type="SFLD" id="SFLDS00003">
    <property type="entry name" value="Haloacid_Dehalogenase"/>
    <property type="match status" value="1"/>
</dbReference>
<dbReference type="SFLD" id="SFLDG01140">
    <property type="entry name" value="C2.B:_Phosphomannomutase_and_P"/>
    <property type="match status" value="1"/>
</dbReference>
<dbReference type="Proteomes" id="UP000065822">
    <property type="component" value="Chromosome"/>
</dbReference>
<organism evidence="2 4">
    <name type="scientific">Capnocytophaga haemolytica</name>
    <dbReference type="NCBI Taxonomy" id="45243"/>
    <lineage>
        <taxon>Bacteria</taxon>
        <taxon>Pseudomonadati</taxon>
        <taxon>Bacteroidota</taxon>
        <taxon>Flavobacteriia</taxon>
        <taxon>Flavobacteriales</taxon>
        <taxon>Flavobacteriaceae</taxon>
        <taxon>Capnocytophaga</taxon>
    </lineage>
</organism>
<dbReference type="InterPro" id="IPR000150">
    <property type="entry name" value="Cof"/>
</dbReference>
<dbReference type="KEGG" id="chg:AXF12_02660"/>
<dbReference type="EMBL" id="CP014227">
    <property type="protein sequence ID" value="AMD84520.1"/>
    <property type="molecule type" value="Genomic_DNA"/>
</dbReference>